<dbReference type="AlphaFoldDB" id="A0AAD8E8B2"/>
<keyword evidence="11" id="KW-0408">Iron</keyword>
<dbReference type="Pfam" id="PF03404">
    <property type="entry name" value="Mo-co_dimer"/>
    <property type="match status" value="1"/>
</dbReference>
<feature type="domain" description="Cytochrome b5 heme-binding" evidence="15">
    <location>
        <begin position="94"/>
        <end position="172"/>
    </location>
</feature>
<evidence type="ECO:0000256" key="11">
    <source>
        <dbReference type="ARBA" id="ARBA00023004"/>
    </source>
</evidence>
<evidence type="ECO:0000256" key="7">
    <source>
        <dbReference type="ARBA" id="ARBA00022505"/>
    </source>
</evidence>
<dbReference type="Pfam" id="PF00173">
    <property type="entry name" value="Cyt-b5"/>
    <property type="match status" value="1"/>
</dbReference>
<dbReference type="SUPFAM" id="SSF56524">
    <property type="entry name" value="Oxidoreductase molybdopterin-binding domain"/>
    <property type="match status" value="1"/>
</dbReference>
<dbReference type="GO" id="GO:0030151">
    <property type="term" value="F:molybdenum ion binding"/>
    <property type="evidence" value="ECO:0007669"/>
    <property type="project" value="InterPro"/>
</dbReference>
<name>A0AAD8E8B2_DIPPU</name>
<gene>
    <name evidence="16" type="ORF">L9F63_024188</name>
</gene>
<comment type="caution">
    <text evidence="16">The sequence shown here is derived from an EMBL/GenBank/DDBJ whole genome shotgun (WGS) entry which is preliminary data.</text>
</comment>
<evidence type="ECO:0000256" key="4">
    <source>
        <dbReference type="ARBA" id="ARBA00004678"/>
    </source>
</evidence>
<dbReference type="Gene3D" id="3.10.120.10">
    <property type="entry name" value="Cytochrome b5-like heme/steroid binding domain"/>
    <property type="match status" value="1"/>
</dbReference>
<dbReference type="EMBL" id="JASPKZ010008232">
    <property type="protein sequence ID" value="KAJ9580631.1"/>
    <property type="molecule type" value="Genomic_DNA"/>
</dbReference>
<evidence type="ECO:0000256" key="13">
    <source>
        <dbReference type="ARBA" id="ARBA00070338"/>
    </source>
</evidence>
<evidence type="ECO:0000256" key="10">
    <source>
        <dbReference type="ARBA" id="ARBA00023002"/>
    </source>
</evidence>
<feature type="non-terminal residue" evidence="16">
    <location>
        <position position="1"/>
    </location>
</feature>
<dbReference type="InterPro" id="IPR001199">
    <property type="entry name" value="Cyt_B5-like_heme/steroid-bd"/>
</dbReference>
<dbReference type="EC" id="1.8.3.1" evidence="6"/>
<evidence type="ECO:0000256" key="9">
    <source>
        <dbReference type="ARBA" id="ARBA00022723"/>
    </source>
</evidence>
<dbReference type="Gene3D" id="2.60.40.650">
    <property type="match status" value="1"/>
</dbReference>
<dbReference type="GO" id="GO:0043546">
    <property type="term" value="F:molybdopterin cofactor binding"/>
    <property type="evidence" value="ECO:0007669"/>
    <property type="project" value="TreeGrafter"/>
</dbReference>
<evidence type="ECO:0000256" key="6">
    <source>
        <dbReference type="ARBA" id="ARBA00012505"/>
    </source>
</evidence>
<keyword evidence="8" id="KW-0349">Heme</keyword>
<comment type="pathway">
    <text evidence="4">Sulfur metabolism.</text>
</comment>
<evidence type="ECO:0000256" key="3">
    <source>
        <dbReference type="ARBA" id="ARBA00004569"/>
    </source>
</evidence>
<dbReference type="FunFam" id="3.90.420.10:FF:000002">
    <property type="entry name" value="sulfite oxidase, mitochondrial"/>
    <property type="match status" value="1"/>
</dbReference>
<keyword evidence="7" id="KW-0500">Molybdenum</keyword>
<dbReference type="SUPFAM" id="SSF81296">
    <property type="entry name" value="E set domains"/>
    <property type="match status" value="1"/>
</dbReference>
<dbReference type="PANTHER" id="PTHR19372">
    <property type="entry name" value="SULFITE REDUCTASE"/>
    <property type="match status" value="1"/>
</dbReference>
<evidence type="ECO:0000313" key="16">
    <source>
        <dbReference type="EMBL" id="KAJ9580631.1"/>
    </source>
</evidence>
<dbReference type="PANTHER" id="PTHR19372:SF7">
    <property type="entry name" value="SULFITE OXIDASE, MITOCHONDRIAL"/>
    <property type="match status" value="1"/>
</dbReference>
<dbReference type="GO" id="GO:0020037">
    <property type="term" value="F:heme binding"/>
    <property type="evidence" value="ECO:0007669"/>
    <property type="project" value="TreeGrafter"/>
</dbReference>
<comment type="cofactor">
    <cofactor evidence="2">
        <name>heme b</name>
        <dbReference type="ChEBI" id="CHEBI:60344"/>
    </cofactor>
</comment>
<dbReference type="SMART" id="SM01117">
    <property type="entry name" value="Cyt-b5"/>
    <property type="match status" value="1"/>
</dbReference>
<comment type="pathway">
    <text evidence="5">Energy metabolism; sulfur metabolism.</text>
</comment>
<evidence type="ECO:0000256" key="1">
    <source>
        <dbReference type="ARBA" id="ARBA00001924"/>
    </source>
</evidence>
<dbReference type="CDD" id="cd02111">
    <property type="entry name" value="eukary_SO_Moco"/>
    <property type="match status" value="1"/>
</dbReference>
<organism evidence="16 17">
    <name type="scientific">Diploptera punctata</name>
    <name type="common">Pacific beetle cockroach</name>
    <dbReference type="NCBI Taxonomy" id="6984"/>
    <lineage>
        <taxon>Eukaryota</taxon>
        <taxon>Metazoa</taxon>
        <taxon>Ecdysozoa</taxon>
        <taxon>Arthropoda</taxon>
        <taxon>Hexapoda</taxon>
        <taxon>Insecta</taxon>
        <taxon>Pterygota</taxon>
        <taxon>Neoptera</taxon>
        <taxon>Polyneoptera</taxon>
        <taxon>Dictyoptera</taxon>
        <taxon>Blattodea</taxon>
        <taxon>Blaberoidea</taxon>
        <taxon>Blaberidae</taxon>
        <taxon>Diplopterinae</taxon>
        <taxon>Diploptera</taxon>
    </lineage>
</organism>
<evidence type="ECO:0000259" key="15">
    <source>
        <dbReference type="PROSITE" id="PS50255"/>
    </source>
</evidence>
<evidence type="ECO:0000256" key="14">
    <source>
        <dbReference type="SAM" id="Phobius"/>
    </source>
</evidence>
<dbReference type="GO" id="GO:0005758">
    <property type="term" value="C:mitochondrial intermembrane space"/>
    <property type="evidence" value="ECO:0007669"/>
    <property type="project" value="UniProtKB-SubCell"/>
</dbReference>
<reference evidence="16" key="1">
    <citation type="journal article" date="2023" name="IScience">
        <title>Live-bearing cockroach genome reveals convergent evolutionary mechanisms linked to viviparity in insects and beyond.</title>
        <authorList>
            <person name="Fouks B."/>
            <person name="Harrison M.C."/>
            <person name="Mikhailova A.A."/>
            <person name="Marchal E."/>
            <person name="English S."/>
            <person name="Carruthers M."/>
            <person name="Jennings E.C."/>
            <person name="Chiamaka E.L."/>
            <person name="Frigard R.A."/>
            <person name="Pippel M."/>
            <person name="Attardo G.M."/>
            <person name="Benoit J.B."/>
            <person name="Bornberg-Bauer E."/>
            <person name="Tobe S.S."/>
        </authorList>
    </citation>
    <scope>NUCLEOTIDE SEQUENCE</scope>
    <source>
        <strain evidence="16">Stay&amp;Tobe</strain>
    </source>
</reference>
<comment type="cofactor">
    <cofactor evidence="1">
        <name>Mo-molybdopterin</name>
        <dbReference type="ChEBI" id="CHEBI:71302"/>
    </cofactor>
</comment>
<evidence type="ECO:0000256" key="2">
    <source>
        <dbReference type="ARBA" id="ARBA00001970"/>
    </source>
</evidence>
<keyword evidence="14" id="KW-1133">Transmembrane helix</keyword>
<keyword evidence="17" id="KW-1185">Reference proteome</keyword>
<dbReference type="SUPFAM" id="SSF55856">
    <property type="entry name" value="Cytochrome b5-like heme/steroid binding domain"/>
    <property type="match status" value="1"/>
</dbReference>
<dbReference type="Pfam" id="PF00174">
    <property type="entry name" value="Oxidored_molyb"/>
    <property type="match status" value="1"/>
</dbReference>
<dbReference type="InterPro" id="IPR036374">
    <property type="entry name" value="OxRdtase_Mopterin-bd_sf"/>
</dbReference>
<evidence type="ECO:0000256" key="8">
    <source>
        <dbReference type="ARBA" id="ARBA00022617"/>
    </source>
</evidence>
<dbReference type="GO" id="GO:0006790">
    <property type="term" value="P:sulfur compound metabolic process"/>
    <property type="evidence" value="ECO:0007669"/>
    <property type="project" value="TreeGrafter"/>
</dbReference>
<sequence>MAKLYPIVRRCVLLQRPQALIGAWNHDNIRYFSDDTHSHRNQKNYLHYGAAIGGAALVTSLYIFYDRKGKHKSISAASSTAVAVARAGHSVDGLPVYSISEVSEHASKEDRIWVTYGNGVYDITDFVEQHPGGDKILMAAGGSLEPFWLLYGVHKNPSVLALLEKLRIGNLKEEENTEHLLANMGDPYENEPKRHPALKPASVKPFNAEPPVSLLVESFVTPSDLFYVRNHLPVPEVDPETYTLEVSGVGVESISLSLDELKTKFPKHTITAVVQCAGNRRSEIIAVKAVKGLSWGAAAIGNATWSGVLLTDVLKAAGVTDNPPGVEHIQMNGADVANVPYGASIPIERALDPKNEVLLAYEMNGEPIPLDHGFPIRVIVPGVVGARSVKWLWEEQEEESSSHWQRNDYKGFSPSVDWDTVDFTKSPAIQELPINSAICDPVEGQTITLTSDGKLSVRGYAWSGGGQKIVRVDVTADKGKTWHVAHFTGQDEKSKTPHHWGWTLWKVEIPVIPGTKQVELWVKAVDSSYNTQPENFENVWNLRGVLNTAYHRVNVNVKQKIT</sequence>
<dbReference type="InterPro" id="IPR036400">
    <property type="entry name" value="Cyt_B5-like_heme/steroid_sf"/>
</dbReference>
<keyword evidence="14" id="KW-0472">Membrane</keyword>
<dbReference type="PRINTS" id="PR00407">
    <property type="entry name" value="EUMOPTERIN"/>
</dbReference>
<evidence type="ECO:0000256" key="12">
    <source>
        <dbReference type="ARBA" id="ARBA00023128"/>
    </source>
</evidence>
<dbReference type="GO" id="GO:0008482">
    <property type="term" value="F:sulfite oxidase activity"/>
    <property type="evidence" value="ECO:0007669"/>
    <property type="project" value="UniProtKB-EC"/>
</dbReference>
<dbReference type="InterPro" id="IPR008335">
    <property type="entry name" value="Mopterin_OxRdtase_euk"/>
</dbReference>
<dbReference type="PROSITE" id="PS50255">
    <property type="entry name" value="CYTOCHROME_B5_2"/>
    <property type="match status" value="1"/>
</dbReference>
<reference evidence="16" key="2">
    <citation type="submission" date="2023-05" db="EMBL/GenBank/DDBJ databases">
        <authorList>
            <person name="Fouks B."/>
        </authorList>
    </citation>
    <scope>NUCLEOTIDE SEQUENCE</scope>
    <source>
        <strain evidence="16">Stay&amp;Tobe</strain>
        <tissue evidence="16">Testes</tissue>
    </source>
</reference>
<protein>
    <recommendedName>
        <fullName evidence="13">Sulfite oxidase</fullName>
        <ecNumber evidence="6">1.8.3.1</ecNumber>
    </recommendedName>
</protein>
<proteinExistence type="predicted"/>
<dbReference type="FunFam" id="3.10.120.10:FF:000007">
    <property type="entry name" value="Sulfite oxidase, mitochondrial"/>
    <property type="match status" value="1"/>
</dbReference>
<dbReference type="InterPro" id="IPR005066">
    <property type="entry name" value="MoCF_OxRdtse_dimer"/>
</dbReference>
<dbReference type="Proteomes" id="UP001233999">
    <property type="component" value="Unassembled WGS sequence"/>
</dbReference>
<feature type="transmembrane region" description="Helical" evidence="14">
    <location>
        <begin position="45"/>
        <end position="65"/>
    </location>
</feature>
<keyword evidence="9" id="KW-0479">Metal-binding</keyword>
<evidence type="ECO:0000256" key="5">
    <source>
        <dbReference type="ARBA" id="ARBA00004971"/>
    </source>
</evidence>
<dbReference type="FunFam" id="2.60.40.650:FF:000002">
    <property type="entry name" value="sulfite oxidase"/>
    <property type="match status" value="1"/>
</dbReference>
<dbReference type="Gene3D" id="3.90.420.10">
    <property type="entry name" value="Oxidoreductase, molybdopterin-binding domain"/>
    <property type="match status" value="1"/>
</dbReference>
<dbReference type="InterPro" id="IPR000572">
    <property type="entry name" value="OxRdtase_Mopterin-bd_dom"/>
</dbReference>
<accession>A0AAD8E8B2</accession>
<keyword evidence="10" id="KW-0560">Oxidoreductase</keyword>
<dbReference type="PRINTS" id="PR00363">
    <property type="entry name" value="CYTOCHROMEB5"/>
</dbReference>
<keyword evidence="12" id="KW-0496">Mitochondrion</keyword>
<keyword evidence="14" id="KW-0812">Transmembrane</keyword>
<evidence type="ECO:0000313" key="17">
    <source>
        <dbReference type="Proteomes" id="UP001233999"/>
    </source>
</evidence>
<comment type="subcellular location">
    <subcellularLocation>
        <location evidence="3">Mitochondrion intermembrane space</location>
    </subcellularLocation>
</comment>
<dbReference type="InterPro" id="IPR014756">
    <property type="entry name" value="Ig_E-set"/>
</dbReference>